<reference evidence="2" key="1">
    <citation type="journal article" date="2023" name="Mol. Biol. Evol.">
        <title>Third-Generation Sequencing Reveals the Adaptive Role of the Epigenome in Three Deep-Sea Polychaetes.</title>
        <authorList>
            <person name="Perez M."/>
            <person name="Aroh O."/>
            <person name="Sun Y."/>
            <person name="Lan Y."/>
            <person name="Juniper S.K."/>
            <person name="Young C.R."/>
            <person name="Angers B."/>
            <person name="Qian P.Y."/>
        </authorList>
    </citation>
    <scope>NUCLEOTIDE SEQUENCE</scope>
    <source>
        <strain evidence="2">P08H-3</strain>
    </source>
</reference>
<organism evidence="2 3">
    <name type="scientific">Paralvinella palmiformis</name>
    <dbReference type="NCBI Taxonomy" id="53620"/>
    <lineage>
        <taxon>Eukaryota</taxon>
        <taxon>Metazoa</taxon>
        <taxon>Spiralia</taxon>
        <taxon>Lophotrochozoa</taxon>
        <taxon>Annelida</taxon>
        <taxon>Polychaeta</taxon>
        <taxon>Sedentaria</taxon>
        <taxon>Canalipalpata</taxon>
        <taxon>Terebellida</taxon>
        <taxon>Terebelliformia</taxon>
        <taxon>Alvinellidae</taxon>
        <taxon>Paralvinella</taxon>
    </lineage>
</organism>
<keyword evidence="3" id="KW-1185">Reference proteome</keyword>
<dbReference type="PANTHER" id="PTHR23105">
    <property type="entry name" value="RIBOSOMAL PROTEIN L7AE FAMILY MEMBER"/>
    <property type="match status" value="1"/>
</dbReference>
<feature type="region of interest" description="Disordered" evidence="1">
    <location>
        <begin position="322"/>
        <end position="419"/>
    </location>
</feature>
<dbReference type="EMBL" id="JAODUP010000217">
    <property type="protein sequence ID" value="KAK2156282.1"/>
    <property type="molecule type" value="Genomic_DNA"/>
</dbReference>
<feature type="compositionally biased region" description="Basic residues" evidence="1">
    <location>
        <begin position="406"/>
        <end position="419"/>
    </location>
</feature>
<evidence type="ECO:0008006" key="4">
    <source>
        <dbReference type="Google" id="ProtNLM"/>
    </source>
</evidence>
<dbReference type="GO" id="GO:0003723">
    <property type="term" value="F:RNA binding"/>
    <property type="evidence" value="ECO:0007669"/>
    <property type="project" value="InterPro"/>
</dbReference>
<accession>A0AAD9JNH3</accession>
<dbReference type="SUPFAM" id="SSF56808">
    <property type="entry name" value="Ribosomal protein L1"/>
    <property type="match status" value="1"/>
</dbReference>
<dbReference type="Gene3D" id="3.40.50.790">
    <property type="match status" value="1"/>
</dbReference>
<dbReference type="AlphaFoldDB" id="A0AAD9JNH3"/>
<evidence type="ECO:0000256" key="1">
    <source>
        <dbReference type="SAM" id="MobiDB-lite"/>
    </source>
</evidence>
<feature type="compositionally biased region" description="Basic residues" evidence="1">
    <location>
        <begin position="367"/>
        <end position="383"/>
    </location>
</feature>
<comment type="caution">
    <text evidence="2">The sequence shown here is derived from an EMBL/GenBank/DDBJ whole genome shotgun (WGS) entry which is preliminary data.</text>
</comment>
<dbReference type="InterPro" id="IPR050257">
    <property type="entry name" value="eL8/uL1-like"/>
</dbReference>
<dbReference type="InterPro" id="IPR023674">
    <property type="entry name" value="Ribosomal_uL1-like"/>
</dbReference>
<dbReference type="Proteomes" id="UP001208570">
    <property type="component" value="Unassembled WGS sequence"/>
</dbReference>
<name>A0AAD9JNH3_9ANNE</name>
<dbReference type="Pfam" id="PF00687">
    <property type="entry name" value="Ribosomal_L1"/>
    <property type="match status" value="1"/>
</dbReference>
<evidence type="ECO:0000313" key="2">
    <source>
        <dbReference type="EMBL" id="KAK2156282.1"/>
    </source>
</evidence>
<dbReference type="InterPro" id="IPR016095">
    <property type="entry name" value="Ribosomal_uL1_3-a/b-sand"/>
</dbReference>
<evidence type="ECO:0000313" key="3">
    <source>
        <dbReference type="Proteomes" id="UP001208570"/>
    </source>
</evidence>
<dbReference type="CDD" id="cd00403">
    <property type="entry name" value="Ribosomal_L1"/>
    <property type="match status" value="1"/>
</dbReference>
<protein>
    <recommendedName>
        <fullName evidence="4">Ribosomal protein L1</fullName>
    </recommendedName>
</protein>
<proteinExistence type="predicted"/>
<dbReference type="InterPro" id="IPR028364">
    <property type="entry name" value="Ribosomal_uL1/biogenesis"/>
</dbReference>
<gene>
    <name evidence="2" type="ORF">LSH36_217g05010</name>
</gene>
<feature type="compositionally biased region" description="Polar residues" evidence="1">
    <location>
        <begin position="391"/>
        <end position="400"/>
    </location>
</feature>
<sequence length="419" mass="47120">MDKAGLIKEKQIIRTAEVILQIAKTTNKLDISNPLEEKPIVLQFGFKKIPNVQNQVIKILLPVTVTHSTTDICLFTNDLDKTNRDYEPTIRHYRDLLAAAGIDQQINFFIIICIDHTNQSVNTFLKLFSLQIIPYKCLVLEYQPYEAKRNLSNMYDIFLADDRIAHRLPTLLGKNFLARKKYPIRVNLTTSSLKKEIEKALSSTQCVVTGRGSTCQVSVARTGMTAEQITMNVKATITKLTESLPGGCDNIRNIHIKTSDSPSLPIYVSLDKRDGIKLPKKKMISQETEPEEVTTVENALVKITKSGRILLVNRNDDEASFEESCVNQMEDSKEVSDETNVESLHENSPEEDDDTSNKSSDDEVTSKRKRAATKMQKGRKKRVRTLDPEKCSSNGESGSDQDVIGRKVKAGKGARKRKC</sequence>
<feature type="compositionally biased region" description="Basic and acidic residues" evidence="1">
    <location>
        <begin position="355"/>
        <end position="366"/>
    </location>
</feature>